<dbReference type="Pfam" id="PF12777">
    <property type="entry name" value="MT"/>
    <property type="match status" value="1"/>
</dbReference>
<dbReference type="FunFam" id="1.20.920.30:FF:000002">
    <property type="entry name" value="Dynein axonemal heavy chain 3"/>
    <property type="match status" value="1"/>
</dbReference>
<evidence type="ECO:0000256" key="2">
    <source>
        <dbReference type="ARBA" id="ARBA00008887"/>
    </source>
</evidence>
<dbReference type="GO" id="GO:0045505">
    <property type="term" value="F:dynein intermediate chain binding"/>
    <property type="evidence" value="ECO:0007669"/>
    <property type="project" value="InterPro"/>
</dbReference>
<gene>
    <name evidence="18" type="primary">Aste57867_966</name>
    <name evidence="17" type="ORF">As57867_000965</name>
    <name evidence="18" type="ORF">ASTE57867_966</name>
</gene>
<dbReference type="Pfam" id="PF12775">
    <property type="entry name" value="AAA_7"/>
    <property type="match status" value="1"/>
</dbReference>
<dbReference type="InterPro" id="IPR043160">
    <property type="entry name" value="Dynein_C_barrel"/>
</dbReference>
<dbReference type="InterPro" id="IPR042222">
    <property type="entry name" value="Dynein_2_N"/>
</dbReference>
<dbReference type="GO" id="GO:0005524">
    <property type="term" value="F:ATP binding"/>
    <property type="evidence" value="ECO:0007669"/>
    <property type="project" value="UniProtKB-KW"/>
</dbReference>
<dbReference type="InterPro" id="IPR003593">
    <property type="entry name" value="AAA+_ATPase"/>
</dbReference>
<dbReference type="PROSITE" id="PS00675">
    <property type="entry name" value="SIGMA54_INTERACT_1"/>
    <property type="match status" value="1"/>
</dbReference>
<dbReference type="Gene3D" id="3.10.490.20">
    <property type="match status" value="1"/>
</dbReference>
<dbReference type="SUPFAM" id="SSF52540">
    <property type="entry name" value="P-loop containing nucleoside triphosphate hydrolases"/>
    <property type="match status" value="4"/>
</dbReference>
<reference evidence="17" key="2">
    <citation type="submission" date="2019-06" db="EMBL/GenBank/DDBJ databases">
        <title>Genomics analysis of Aphanomyces spp. identifies a new class of oomycete effector associated with host adaptation.</title>
        <authorList>
            <person name="Gaulin E."/>
        </authorList>
    </citation>
    <scope>NUCLEOTIDE SEQUENCE</scope>
    <source>
        <strain evidence="17">CBS 578.67</strain>
    </source>
</reference>
<evidence type="ECO:0000313" key="19">
    <source>
        <dbReference type="Proteomes" id="UP000332933"/>
    </source>
</evidence>
<dbReference type="Pfam" id="PF12774">
    <property type="entry name" value="AAA_6"/>
    <property type="match status" value="1"/>
</dbReference>
<feature type="domain" description="AAA+ ATPase" evidence="16">
    <location>
        <begin position="2167"/>
        <end position="2359"/>
    </location>
</feature>
<accession>A0A485K792</accession>
<evidence type="ECO:0000256" key="13">
    <source>
        <dbReference type="ARBA" id="ARBA00023273"/>
    </source>
</evidence>
<dbReference type="Gene3D" id="1.20.1270.280">
    <property type="match status" value="1"/>
</dbReference>
<evidence type="ECO:0000256" key="10">
    <source>
        <dbReference type="ARBA" id="ARBA00023069"/>
    </source>
</evidence>
<keyword evidence="10" id="KW-0969">Cilium</keyword>
<evidence type="ECO:0000256" key="9">
    <source>
        <dbReference type="ARBA" id="ARBA00023054"/>
    </source>
</evidence>
<keyword evidence="4" id="KW-0493">Microtubule</keyword>
<dbReference type="FunFam" id="3.10.490.20:FF:000009">
    <property type="entry name" value="Dynein heavy chain 4"/>
    <property type="match status" value="1"/>
</dbReference>
<dbReference type="FunFam" id="1.10.8.710:FF:000004">
    <property type="entry name" value="Dynein axonemal heavy chain 6"/>
    <property type="match status" value="1"/>
</dbReference>
<keyword evidence="13" id="KW-0966">Cell projection</keyword>
<dbReference type="InterPro" id="IPR054354">
    <property type="entry name" value="DYNC2H1-like_lid"/>
</dbReference>
<dbReference type="FunFam" id="1.10.8.1220:FF:000001">
    <property type="entry name" value="Dynein axonemal heavy chain 5"/>
    <property type="match status" value="1"/>
</dbReference>
<feature type="domain" description="AAA+ ATPase" evidence="16">
    <location>
        <begin position="2523"/>
        <end position="2680"/>
    </location>
</feature>
<dbReference type="InterPro" id="IPR013602">
    <property type="entry name" value="Dynein_heavy_linker"/>
</dbReference>
<dbReference type="FunFam" id="3.40.50.300:FF:000063">
    <property type="entry name" value="dynein heavy chain 6, axonemal"/>
    <property type="match status" value="1"/>
</dbReference>
<name>A0A485K792_9STRA</name>
<feature type="region of interest" description="Disordered" evidence="15">
    <location>
        <begin position="1"/>
        <end position="40"/>
    </location>
</feature>
<dbReference type="Gene3D" id="1.20.140.100">
    <property type="entry name" value="Dynein heavy chain, N-terminal domain 2"/>
    <property type="match status" value="1"/>
</dbReference>
<dbReference type="Pfam" id="PF18198">
    <property type="entry name" value="AAA_lid_11"/>
    <property type="match status" value="1"/>
</dbReference>
<dbReference type="InterPro" id="IPR042219">
    <property type="entry name" value="AAA_lid_11_sf"/>
</dbReference>
<dbReference type="GO" id="GO:0030286">
    <property type="term" value="C:dynein complex"/>
    <property type="evidence" value="ECO:0007669"/>
    <property type="project" value="UniProtKB-KW"/>
</dbReference>
<dbReference type="InterPro" id="IPR004273">
    <property type="entry name" value="Dynein_heavy_D6_P-loop"/>
</dbReference>
<dbReference type="Proteomes" id="UP000332933">
    <property type="component" value="Unassembled WGS sequence"/>
</dbReference>
<dbReference type="InterPro" id="IPR042228">
    <property type="entry name" value="Dynein_linker_3"/>
</dbReference>
<dbReference type="InterPro" id="IPR025662">
    <property type="entry name" value="Sigma_54_int_dom_ATP-bd_1"/>
</dbReference>
<dbReference type="EMBL" id="CAADRA010000065">
    <property type="protein sequence ID" value="VFT78188.1"/>
    <property type="molecule type" value="Genomic_DNA"/>
</dbReference>
<dbReference type="GO" id="GO:0005874">
    <property type="term" value="C:microtubule"/>
    <property type="evidence" value="ECO:0007669"/>
    <property type="project" value="UniProtKB-KW"/>
</dbReference>
<keyword evidence="6" id="KW-0547">Nucleotide-binding</keyword>
<evidence type="ECO:0000256" key="6">
    <source>
        <dbReference type="ARBA" id="ARBA00022741"/>
    </source>
</evidence>
<dbReference type="Gene3D" id="1.20.920.20">
    <property type="match status" value="1"/>
</dbReference>
<dbReference type="Pfam" id="PF22597">
    <property type="entry name" value="DYN_lid"/>
    <property type="match status" value="1"/>
</dbReference>
<dbReference type="PANTHER" id="PTHR22878:SF68">
    <property type="entry name" value="DYNEIN HEAVY CHAIN 6, AXONEMAL-LIKE"/>
    <property type="match status" value="1"/>
</dbReference>
<dbReference type="GO" id="GO:0008569">
    <property type="term" value="F:minus-end-directed microtubule motor activity"/>
    <property type="evidence" value="ECO:0007669"/>
    <property type="project" value="InterPro"/>
</dbReference>
<keyword evidence="11" id="KW-0505">Motor protein</keyword>
<dbReference type="Pfam" id="PF12780">
    <property type="entry name" value="AAA_8"/>
    <property type="match status" value="1"/>
</dbReference>
<dbReference type="FunFam" id="1.20.140.100:FF:000004">
    <property type="entry name" value="Dynein axonemal heavy chain 6"/>
    <property type="match status" value="1"/>
</dbReference>
<dbReference type="InterPro" id="IPR041466">
    <property type="entry name" value="Dynein_AAA5_ext"/>
</dbReference>
<keyword evidence="19" id="KW-1185">Reference proteome</keyword>
<dbReference type="FunFam" id="3.40.50.300:FF:002141">
    <property type="entry name" value="Dynein heavy chain"/>
    <property type="match status" value="1"/>
</dbReference>
<evidence type="ECO:0000256" key="11">
    <source>
        <dbReference type="ARBA" id="ARBA00023175"/>
    </source>
</evidence>
<dbReference type="InterPro" id="IPR041658">
    <property type="entry name" value="AAA_lid_11"/>
</dbReference>
<dbReference type="Pfam" id="PF17852">
    <property type="entry name" value="Dynein_AAA_lid"/>
    <property type="match status" value="1"/>
</dbReference>
<dbReference type="Gene3D" id="1.10.8.710">
    <property type="match status" value="1"/>
</dbReference>
<keyword evidence="3" id="KW-0963">Cytoplasm</keyword>
<dbReference type="Gene3D" id="1.10.8.720">
    <property type="entry name" value="Region D6 of dynein motor"/>
    <property type="match status" value="1"/>
</dbReference>
<dbReference type="SMART" id="SM00382">
    <property type="entry name" value="AAA"/>
    <property type="match status" value="3"/>
</dbReference>
<dbReference type="Pfam" id="PF18199">
    <property type="entry name" value="Dynein_C"/>
    <property type="match status" value="1"/>
</dbReference>
<dbReference type="PANTHER" id="PTHR22878">
    <property type="entry name" value="DYNEIN HEAVY CHAIN 6, AXONEMAL-LIKE-RELATED"/>
    <property type="match status" value="1"/>
</dbReference>
<dbReference type="Gene3D" id="1.10.287.2620">
    <property type="match status" value="1"/>
</dbReference>
<dbReference type="GO" id="GO:0007018">
    <property type="term" value="P:microtubule-based movement"/>
    <property type="evidence" value="ECO:0007669"/>
    <property type="project" value="InterPro"/>
</dbReference>
<dbReference type="InterPro" id="IPR027417">
    <property type="entry name" value="P-loop_NTPase"/>
</dbReference>
<feature type="coiled-coil region" evidence="14">
    <location>
        <begin position="2988"/>
        <end position="3050"/>
    </location>
</feature>
<dbReference type="InterPro" id="IPR041228">
    <property type="entry name" value="Dynein_C"/>
</dbReference>
<dbReference type="EMBL" id="VJMH01000065">
    <property type="protein sequence ID" value="KAF0719522.1"/>
    <property type="molecule type" value="Genomic_DNA"/>
</dbReference>
<evidence type="ECO:0000256" key="5">
    <source>
        <dbReference type="ARBA" id="ARBA00022737"/>
    </source>
</evidence>
<dbReference type="Gene3D" id="3.20.180.20">
    <property type="entry name" value="Dynein heavy chain, N-terminal domain 2"/>
    <property type="match status" value="1"/>
</dbReference>
<dbReference type="OrthoDB" id="5593012at2759"/>
<dbReference type="InterPro" id="IPR035699">
    <property type="entry name" value="AAA_6"/>
</dbReference>
<reference evidence="18 19" key="1">
    <citation type="submission" date="2019-03" db="EMBL/GenBank/DDBJ databases">
        <authorList>
            <person name="Gaulin E."/>
            <person name="Dumas B."/>
        </authorList>
    </citation>
    <scope>NUCLEOTIDE SEQUENCE [LARGE SCALE GENOMIC DNA]</scope>
    <source>
        <strain evidence="18">CBS 568.67</strain>
    </source>
</reference>
<dbReference type="FunFam" id="3.40.50.300:FF:000362">
    <property type="entry name" value="Dynein, axonemal, heavy chain 6"/>
    <property type="match status" value="1"/>
</dbReference>
<dbReference type="Gene3D" id="3.40.50.300">
    <property type="entry name" value="P-loop containing nucleotide triphosphate hydrolases"/>
    <property type="match status" value="5"/>
</dbReference>
<dbReference type="InterPro" id="IPR024317">
    <property type="entry name" value="Dynein_heavy_chain_D4_dom"/>
</dbReference>
<dbReference type="FunFam" id="1.20.58.1120:FF:000007">
    <property type="entry name" value="Dynein heavy chain 4"/>
    <property type="match status" value="1"/>
</dbReference>
<dbReference type="FunFam" id="3.40.50.300:FF:001145">
    <property type="entry name" value="Putative dynein heavy chain"/>
    <property type="match status" value="1"/>
</dbReference>
<evidence type="ECO:0000313" key="17">
    <source>
        <dbReference type="EMBL" id="KAF0719522.1"/>
    </source>
</evidence>
<keyword evidence="12" id="KW-0206">Cytoskeleton</keyword>
<dbReference type="Pfam" id="PF08393">
    <property type="entry name" value="DHC_N2"/>
    <property type="match status" value="1"/>
</dbReference>
<dbReference type="InterPro" id="IPR026983">
    <property type="entry name" value="DHC"/>
</dbReference>
<dbReference type="GO" id="GO:0051959">
    <property type="term" value="F:dynein light intermediate chain binding"/>
    <property type="evidence" value="ECO:0007669"/>
    <property type="project" value="InterPro"/>
</dbReference>
<dbReference type="Gene3D" id="1.10.472.130">
    <property type="match status" value="1"/>
</dbReference>
<dbReference type="InterPro" id="IPR043157">
    <property type="entry name" value="Dynein_AAA1S"/>
</dbReference>
<dbReference type="Pfam" id="PF03028">
    <property type="entry name" value="Dynein_heavy"/>
    <property type="match status" value="1"/>
</dbReference>
<evidence type="ECO:0000256" key="4">
    <source>
        <dbReference type="ARBA" id="ARBA00022701"/>
    </source>
</evidence>
<evidence type="ECO:0000256" key="3">
    <source>
        <dbReference type="ARBA" id="ARBA00022490"/>
    </source>
</evidence>
<keyword evidence="5" id="KW-0677">Repeat</keyword>
<evidence type="ECO:0000256" key="12">
    <source>
        <dbReference type="ARBA" id="ARBA00023212"/>
    </source>
</evidence>
<feature type="domain" description="AAA+ ATPase" evidence="16">
    <location>
        <begin position="1500"/>
        <end position="1638"/>
    </location>
</feature>
<protein>
    <submittedName>
        <fullName evidence="18">Aste57867_966 protein</fullName>
    </submittedName>
</protein>
<sequence>MSDETRDAAPVPSGRPRRPTVPHHHHHHQHHHPNHQPPKRLSRILNLDDIKHVAGVADDAGNPVHADKALLTDRIYAKGIKRTLLQAQLFPPHKETGSKLSPFTLQPLVPPVAIDKTLVPRRPPEVVSPVVSPIVPSLHLAFSPTKAKPPSPTSASAPVMSPLSARDAYYIDSHRHPSVKKPKFVAPPMPIPTAKLTAETSWDPPTRAQLLHKSTQLKTFTESVEESILTAGVPKDSFLYLVRAEDNPYKLIVVDHAAIDVHDYYTMSRAGITHFCDGVPEFTYLETFEREHYMFSLVREIPFFQKYRVWKQFRMWKTNVRAAKTAICKRVLTQDLFILRPTLHGALMRLRTLAYNMGLLRVFSLDARRTYTLVEFSERQQLQMVDIEGKITDFVGRIVDTTYETCNAFLSNFLLSNGFATPEKLPANLSPILALMGQSAAADDDDDDEADNKPTTPVAHDTKAVWENGKPVTFTERAAMRTQCRKITKLIRLVEFVVVDSLLLLGVMSTHDLLDEMRRIAAVVRAEQAKKATATPTSATTGGPVKKMQLHAAPPAAPLFRVEVHLHLISDGPLHHSQLIFTPSCDELRAEMESVVFCGIKAATTRERLMGHAEFGPFVKPSIDELSNGELSAGLNLDMMVLEDARFQAMIHGIGDLITTSYDDMTRFTASLATFQAEYIENMAFCAAASNLHDPINMGRSIDDLREQLDKYTEQIARFDTLSDTAIVGLILADCRALNATLKPSPRHCMDALHVLIPTIAQHKNEELMLEVSAANDAISSIPTTVDEFAQALASLRDTQSRMNALDDRYMFLKMLYGLTDEYKIRVTDLESTNAFMLAQKRAQLKTSMDLLDTSTEVYTEKFAKELDKKIPKLTAQIQERFDELNDERLVAVSSDASDMLAILHSINDKLIELEATGAKYVGFQKTLGLVQSSFGEMELLRADLETKVQLWQTTKDWTMQSDAWRDATFADANVASIDEKVTVFFKTALTCERSLPGNSVVHALKEAVESFKETLPIVADLRCPALKERHWKELGEELQFDVLADPTLTLGRLVDMKLQEFAPSVNRIATEATQEKMLESMLHRIVVLWGDLEFDVKNHNDRKEVYVLGATDDIVSALEESLINMNTILGSRYVAPVRDEATTLHKRLVSFQETLDEWISCQREWIYLETIFSAPDIQRQLPQEAQMFAVVNTFWKDMMVKTHDVPNCMKATAMPGLCDTFVKHNNSLEKMRKSLEDYLETKRQAFPRFYFLSNDELLEILAHTKEPHAVQPHLCKLFDAIMRLEFGEAHGSIDILSMNSGEGERVPFGRNLKARGNIEDWLTAVQVNMKTSLHRSMKACLGDYDPAQRDSWIFHHPAQCVASVTYMVWAKECEAAFGVAGGMDKWHKLIVTQLGGLTRLIRSPLTKLQRCIVTSLVTTDVHARDIVEELHQFKVHATHDFNWKKQLRYMWDAELDDTVIQQSNVSIRYGYEYMGACSRLVITPLTDRCWMTITGAFDLKLGASPSGPAGTGKTETSKDLAKALAIQCIVFNCSDQIDYKIMAKLFCGLSQCGCWTCLDEFNRIDIEVLSVIAQQLMILRHGRLAGTEQLSFEGRTILLQDHHVIVTMNPGYAGRTELPDNLKICFRPVSMMVPDYSLIAEIMMFSEGFDSAKELSKKITKLYKLCSEQLSQQSHYDFGMRAVKTVLVMAGGMKRQHTNSSTSASGAAAVNEEVLLIRALREANLPKFVDDDLRLFQMIIRDLFPNVQLPEPQSNALEESIAQQVKSMGYQEVPALTRRTIELFETMQVRVGVALTGCSGSGKSTCYALLKKSMIDLREEKNSADRRFQKVTTSVLNPKCISLGELYGSFHPLTHEWKDGLASSLMRSIIVENTDGKTGQDKEVFPWLIFDGPIDALWIENLNTVLDDNMTLCLANGERIKLLPRMRLLFEVSDMNSASPASVSRVGVLYFSEKTLGWRPFIETWMTETFGTEMEPKYGSHKLRGRATKQIEALLECNWLYSFSLPLKMTFLSLLANGCDLFANLLNRTKWFSTAPSEKQLKCVDMIFVFSMAWAFGGNLFESDQRKFNEHFGAWLTENKGLFVPTILQVCGKGSGGPTSCIGTGSSRTMVCVFDFSIDFTELAWSHWENHVAPFAYVKYTPVFNIMVPTVDVTKYSHLYSLLVDGMKPVFLTGDTGAGKTVIAHSVLDNLAVTGDANGMGIIPVYVHFSAQTTSWTTQMSIENKLIKKRKTLLGAPVNKKVVVFADDINLPAADAYGTQACIELLRQLLDHKGLYDREKYFWKDVSDTVITAAAGHPGGGRQALSQRFMKHFTVFSLPAGNDDAMRVIFLAVVNGHLNSFSFSPAVRDSVVQMVEATITLYGEVTEALRPTPSKCHYLFNLRDVVKVFAGVLNVRPSFSVDTSVKLWMHECMRVFCDRLVNKTDRLWFTTTMVTLVNKYFRMGWTHDHIFGSDDSISVLFGCYGTGQVKDYEEITDIESLEDLLNTFVDEYNSFHSAPLTLIFFRDTIMHISSMTRMLMQPRGNVMLIGVGGSGKRSLAKLAASIMGQDCFEIELTRTYGRNEFREDLKTLLTKTGVKGKDTMFLLTDTQLISEEFVEDINSLLNAGEIPNLFTHEETEAIINDMKPVLQQLAVEDTRQNAELLFVQRIRNHLHIVLCMSPVGTTFRYRCRQFPSLINCTTMDWYEEWPTSALMTVAESYLADVALASEASRKALANMFVHVHHSIGRYIALFFQVFQRHVYVTPKTYLDSIRLYLRMLMEKRQQAKEAFERLSTGVIKLEDTNRIVAALQIELTNLQPILAAKAIEAEELLKQVSIDQKEAAVVEQKVSHDEAIVKAQAAEVSIVQADALKDLETAMPALNAAVSALDSLDKKDITEVRSFTKPPQAVQVVMEAVCIMMGEKPDWDNSKRLLAKSTFMQELKDYDKDNISANILKKIRKYTESPDFAVDEVKKVSKAAMSLCMWIHAMDVYSKVIKEVGPKRDRLNQMNAILAEANGKLALKQAELNQVITRVQGLQAQCDHVMAEKKRLVSESELTKERLKRAEKLTVGLADELIRWKASMEKMISDELNLVGDVFLSAATISYLGPFDCTFRSRLTHLWLIECKEQLPCTLSFALLDTCCDSVQLRDWHLHGLPTDSVSGENAVMLFRGERWPLLIDPQQQAWNWIKRMEAPFSLEIVKIQDKQLLRCVETSVRDGHPLLIEDVQETLDPALDPLLLKALTKQGGKLVLRLGDKDVLYDRNFRLYMITKIPNPHYLPDICIKVNIINFTVTKEGLEDQLLGDVVRKEQPDIENKKNTLLASIANDQKILKSIESKILSLLSNSTGNILDDQVLINTLAESKQTSTMVSERLAESEITRAEISDIRNKYRSVSIRGSILYFVLADLAAVDPMYQYSLEYFSRLFNQSLEDCKTTNMAFEKRLELLIDSQTFLVYRNVCRGLFESHKLLFSFLLSIRISLEATSVSSMDLALLYPIVPTPSSHASDFISPKQFAIINTLASSCLAMEDLSDSMVQYSEDWAAWIQHDNPYRTDMPDNYDIKISSFLKLILVKALREDRGVVSASAFIAGCLGTQYTKSPPFLMSEVYPDLEKTVPCVFILSSGADPTSILHRFAQSMQKDNQLHAVSLGQGQGVVATALIDRCTRSGEWVLLQNCHLAKSWMPSLEKLLLKIRAEHSEVHDEFRLFLTSFPATYFPVSILQSSVKITNEPPKGLKPNLMRSYEMLITDDALSQCTKPAWKKLVFGLCFFHAILQERAKFGPMGWTLVYQFNDSDLETAISVLKTFLNENDHIPWEALHYVTGEINYGGRVTDEFDRRCLVTNLQRFYSTAILDEQSPKKYFTTTSQHYFAPNCDSAAQFRTFIELLPSHDAPDIFGLHENANIVYQTHETKKLFTTVMDLQSRGSSAIATTSAEDNGDAIVLQAAVDVEAKLPLVLDKSSAGEATFQDTQMDSLTTVLSQELVKFNVLIQVVQSSVAQLQLAVKGVVAMSESLDSTYKSLAFKQVPPEWHKVGFASLKPLASWLADFVERVEFLRTWLLQGRPSSFPLPYFYFPQGFLTGLLQNHARKHLLPINTLEFEFHIDPADLAVVDGAIVTGVYLEGGRWDETRKLLTNARPNEMLSALPAIHFLPHAYSANDPPKGEYYDCPVYKTTARRGSMSTTGISTNYIISVHVPCEFSSAYWVLNGTALICNLNE</sequence>
<dbReference type="FunFam" id="3.20.180.20:FF:000001">
    <property type="entry name" value="Dynein axonemal heavy chain 5"/>
    <property type="match status" value="1"/>
</dbReference>
<keyword evidence="7" id="KW-0067">ATP-binding</keyword>
<organism evidence="18 19">
    <name type="scientific">Aphanomyces stellatus</name>
    <dbReference type="NCBI Taxonomy" id="120398"/>
    <lineage>
        <taxon>Eukaryota</taxon>
        <taxon>Sar</taxon>
        <taxon>Stramenopiles</taxon>
        <taxon>Oomycota</taxon>
        <taxon>Saprolegniomycetes</taxon>
        <taxon>Saprolegniales</taxon>
        <taxon>Verrucalvaceae</taxon>
        <taxon>Aphanomyces</taxon>
    </lineage>
</organism>
<evidence type="ECO:0000256" key="7">
    <source>
        <dbReference type="ARBA" id="ARBA00022840"/>
    </source>
</evidence>
<dbReference type="Pfam" id="PF12781">
    <property type="entry name" value="AAA_9"/>
    <property type="match status" value="1"/>
</dbReference>
<evidence type="ECO:0000313" key="18">
    <source>
        <dbReference type="EMBL" id="VFT78188.1"/>
    </source>
</evidence>
<dbReference type="FunFam" id="1.20.920.20:FF:000001">
    <property type="entry name" value="dynein heavy chain 2, axonemal"/>
    <property type="match status" value="1"/>
</dbReference>
<proteinExistence type="inferred from homology"/>
<evidence type="ECO:0000256" key="15">
    <source>
        <dbReference type="SAM" id="MobiDB-lite"/>
    </source>
</evidence>
<feature type="compositionally biased region" description="Basic residues" evidence="15">
    <location>
        <begin position="15"/>
        <end position="40"/>
    </location>
</feature>
<comment type="similarity">
    <text evidence="2">Belongs to the dynein heavy chain family.</text>
</comment>
<dbReference type="Gene3D" id="1.10.8.1220">
    <property type="match status" value="1"/>
</dbReference>
<dbReference type="InterPro" id="IPR024743">
    <property type="entry name" value="Dynein_HC_stalk"/>
</dbReference>
<dbReference type="GO" id="GO:0005930">
    <property type="term" value="C:axoneme"/>
    <property type="evidence" value="ECO:0007669"/>
    <property type="project" value="UniProtKB-SubCell"/>
</dbReference>
<evidence type="ECO:0000256" key="1">
    <source>
        <dbReference type="ARBA" id="ARBA00004430"/>
    </source>
</evidence>
<dbReference type="Gene3D" id="6.10.140.1060">
    <property type="match status" value="1"/>
</dbReference>
<comment type="subcellular location">
    <subcellularLocation>
        <location evidence="1">Cytoplasm</location>
        <location evidence="1">Cytoskeleton</location>
        <location evidence="1">Cilium axoneme</location>
    </subcellularLocation>
</comment>
<dbReference type="Gene3D" id="1.20.58.1120">
    <property type="match status" value="1"/>
</dbReference>
<evidence type="ECO:0000256" key="14">
    <source>
        <dbReference type="SAM" id="Coils"/>
    </source>
</evidence>
<evidence type="ECO:0000259" key="16">
    <source>
        <dbReference type="SMART" id="SM00382"/>
    </source>
</evidence>
<keyword evidence="9 14" id="KW-0175">Coiled coil</keyword>
<dbReference type="InterPro" id="IPR035706">
    <property type="entry name" value="AAA_9"/>
</dbReference>
<keyword evidence="8" id="KW-0243">Dynein</keyword>
<dbReference type="FunFam" id="1.10.8.720:FF:000001">
    <property type="entry name" value="dynein heavy chain 7, axonemal"/>
    <property type="match status" value="1"/>
</dbReference>
<evidence type="ECO:0000256" key="8">
    <source>
        <dbReference type="ARBA" id="ARBA00023017"/>
    </source>
</evidence>
<dbReference type="Gene3D" id="1.20.920.30">
    <property type="match status" value="1"/>
</dbReference>